<keyword evidence="2" id="KW-1133">Transmembrane helix</keyword>
<comment type="caution">
    <text evidence="3">The sequence shown here is derived from an EMBL/GenBank/DDBJ whole genome shotgun (WGS) entry which is preliminary data.</text>
</comment>
<dbReference type="Pfam" id="PF14147">
    <property type="entry name" value="Spore_YhaL"/>
    <property type="match status" value="1"/>
</dbReference>
<evidence type="ECO:0000256" key="2">
    <source>
        <dbReference type="SAM" id="Phobius"/>
    </source>
</evidence>
<accession>A0ABP3L277</accession>
<evidence type="ECO:0000256" key="1">
    <source>
        <dbReference type="SAM" id="MobiDB-lite"/>
    </source>
</evidence>
<feature type="transmembrane region" description="Helical" evidence="2">
    <location>
        <begin position="6"/>
        <end position="25"/>
    </location>
</feature>
<name>A0ABP3L277_9BACI</name>
<keyword evidence="2" id="KW-0472">Membrane</keyword>
<keyword evidence="4" id="KW-1185">Reference proteome</keyword>
<gene>
    <name evidence="3" type="primary">yhaL</name>
    <name evidence="3" type="ORF">GCM10008986_15900</name>
</gene>
<protein>
    <submittedName>
        <fullName evidence="3">Sporulation protein YhaL</fullName>
    </submittedName>
</protein>
<keyword evidence="2" id="KW-0812">Transmembrane</keyword>
<evidence type="ECO:0000313" key="3">
    <source>
        <dbReference type="EMBL" id="GAA0490695.1"/>
    </source>
</evidence>
<dbReference type="Proteomes" id="UP001500880">
    <property type="component" value="Unassembled WGS sequence"/>
</dbReference>
<dbReference type="InterPro" id="IPR025428">
    <property type="entry name" value="Spore_YhaL"/>
</dbReference>
<evidence type="ECO:0000313" key="4">
    <source>
        <dbReference type="Proteomes" id="UP001500880"/>
    </source>
</evidence>
<feature type="region of interest" description="Disordered" evidence="1">
    <location>
        <begin position="50"/>
        <end position="74"/>
    </location>
</feature>
<feature type="compositionally biased region" description="Basic and acidic residues" evidence="1">
    <location>
        <begin position="50"/>
        <end position="68"/>
    </location>
</feature>
<proteinExistence type="predicted"/>
<reference evidence="4" key="1">
    <citation type="journal article" date="2019" name="Int. J. Syst. Evol. Microbiol.">
        <title>The Global Catalogue of Microorganisms (GCM) 10K type strain sequencing project: providing services to taxonomists for standard genome sequencing and annotation.</title>
        <authorList>
            <consortium name="The Broad Institute Genomics Platform"/>
            <consortium name="The Broad Institute Genome Sequencing Center for Infectious Disease"/>
            <person name="Wu L."/>
            <person name="Ma J."/>
        </authorList>
    </citation>
    <scope>NUCLEOTIDE SEQUENCE [LARGE SCALE GENOMIC DNA]</scope>
    <source>
        <strain evidence="4">JCM 12389</strain>
    </source>
</reference>
<dbReference type="EMBL" id="BAAADO010000003">
    <property type="protein sequence ID" value="GAA0490695.1"/>
    <property type="molecule type" value="Genomic_DNA"/>
</dbReference>
<sequence length="74" mass="8740">MMIGPFPWWIAVIIGLIIFSGYMAFRAIRSEMRLEQEFIEKEGKVYMDRIEEERKHKEETNQSGKGEDEVQSIS</sequence>
<organism evidence="3 4">
    <name type="scientific">Salinibacillus aidingensis</name>
    <dbReference type="NCBI Taxonomy" id="237684"/>
    <lineage>
        <taxon>Bacteria</taxon>
        <taxon>Bacillati</taxon>
        <taxon>Bacillota</taxon>
        <taxon>Bacilli</taxon>
        <taxon>Bacillales</taxon>
        <taxon>Bacillaceae</taxon>
        <taxon>Salinibacillus</taxon>
    </lineage>
</organism>